<evidence type="ECO:0000313" key="2">
    <source>
        <dbReference type="EMBL" id="KAF9981212.1"/>
    </source>
</evidence>
<gene>
    <name evidence="2" type="ORF">BGZ65_004199</name>
</gene>
<organism evidence="2 3">
    <name type="scientific">Modicella reniformis</name>
    <dbReference type="NCBI Taxonomy" id="1440133"/>
    <lineage>
        <taxon>Eukaryota</taxon>
        <taxon>Fungi</taxon>
        <taxon>Fungi incertae sedis</taxon>
        <taxon>Mucoromycota</taxon>
        <taxon>Mortierellomycotina</taxon>
        <taxon>Mortierellomycetes</taxon>
        <taxon>Mortierellales</taxon>
        <taxon>Mortierellaceae</taxon>
        <taxon>Modicella</taxon>
    </lineage>
</organism>
<name>A0A9P6M8Z3_9FUNG</name>
<evidence type="ECO:0000256" key="1">
    <source>
        <dbReference type="SAM" id="MobiDB-lite"/>
    </source>
</evidence>
<proteinExistence type="predicted"/>
<feature type="compositionally biased region" description="Acidic residues" evidence="1">
    <location>
        <begin position="662"/>
        <end position="671"/>
    </location>
</feature>
<dbReference type="OrthoDB" id="2438061at2759"/>
<dbReference type="Proteomes" id="UP000749646">
    <property type="component" value="Unassembled WGS sequence"/>
</dbReference>
<evidence type="ECO:0000313" key="3">
    <source>
        <dbReference type="Proteomes" id="UP000749646"/>
    </source>
</evidence>
<dbReference type="EMBL" id="JAAAHW010003729">
    <property type="protein sequence ID" value="KAF9981212.1"/>
    <property type="molecule type" value="Genomic_DNA"/>
</dbReference>
<sequence length="799" mass="90080">MFEKLPTEIICTILEYVVEPREEKPAANDDGDGPKVGNSLQYWYLDLDRSLLRLVCRSWNQTILAMAREINVTLGSDESMNALLQSPNRYEIIQYAIQGQHERRRLTRQLSIPIQGFYAPTAKRNNATKSYSVASSSKHAEPKKNPWTCPPFISSLSIQGNIPRSSDPKEDIVMSASYSGVQPRPGGVTGGSLCMGFQHLSNLTSLTICSDIMFTDESFLIALGSLAHLHQLVYTFPCDPVQPAWRDLFRYCSSCELYHRRVTTKTYLRELLMPELPQQIQEFTFEMDEPKFQHIRVDTIDQNHHGIDRAENTKFSLSLWKADATKAKNSSSATDQMEEWCGFELSQSEPRSWWPENLTRLDLSKSIITDSCFDVPPKLKELVISYPLEPNEIVVNGAADVLEEDKQWFPDSLTVLEVHGVPYHASCEMQDNPQAKAAAWMTYTNKILKMVPHQLEHFTINSFQVPDTESMTAMRYRVQNTLKTWKVRLLCPQKPKQSGFSPLQLYAPIIFTDDYSDEEEMEYSAQSSDYYGFDSDADMDSNTSFDSDLENANETPAQASYSAHINTGRAALRQYVETGATDQYDVTPIMLRNATRGMKALEKLEVEVNYQHYRFCSAIWKDNLGLSDPTGSTGTAPGLGTMEDMNSVDNVPHDQVSIGNEGESEDESDNEDLLREQMAGRGSRSSLATVSLVDRVDRKGKGRAADFDVPNLSVTSASTSDVKGKGKKIDEGGDRPNVGLIENEGDNGQETLFSHDGITKLDLMGHNRRIVRRPKTEILYWNNSCCGKRCLGWIRNQHN</sequence>
<keyword evidence="3" id="KW-1185">Reference proteome</keyword>
<comment type="caution">
    <text evidence="2">The sequence shown here is derived from an EMBL/GenBank/DDBJ whole genome shotgun (WGS) entry which is preliminary data.</text>
</comment>
<protein>
    <recommendedName>
        <fullName evidence="4">F-box domain-containing protein</fullName>
    </recommendedName>
</protein>
<accession>A0A9P6M8Z3</accession>
<feature type="region of interest" description="Disordered" evidence="1">
    <location>
        <begin position="626"/>
        <end position="672"/>
    </location>
</feature>
<reference evidence="2" key="1">
    <citation type="journal article" date="2020" name="Fungal Divers.">
        <title>Resolving the Mortierellaceae phylogeny through synthesis of multi-gene phylogenetics and phylogenomics.</title>
        <authorList>
            <person name="Vandepol N."/>
            <person name="Liber J."/>
            <person name="Desiro A."/>
            <person name="Na H."/>
            <person name="Kennedy M."/>
            <person name="Barry K."/>
            <person name="Grigoriev I.V."/>
            <person name="Miller A.N."/>
            <person name="O'Donnell K."/>
            <person name="Stajich J.E."/>
            <person name="Bonito G."/>
        </authorList>
    </citation>
    <scope>NUCLEOTIDE SEQUENCE</scope>
    <source>
        <strain evidence="2">MES-2147</strain>
    </source>
</reference>
<evidence type="ECO:0008006" key="4">
    <source>
        <dbReference type="Google" id="ProtNLM"/>
    </source>
</evidence>
<dbReference type="AlphaFoldDB" id="A0A9P6M8Z3"/>